<keyword evidence="1" id="KW-0472">Membrane</keyword>
<keyword evidence="1" id="KW-0812">Transmembrane</keyword>
<evidence type="ECO:0000313" key="3">
    <source>
        <dbReference type="Proteomes" id="UP001516400"/>
    </source>
</evidence>
<comment type="caution">
    <text evidence="2">The sequence shown here is derived from an EMBL/GenBank/DDBJ whole genome shotgun (WGS) entry which is preliminary data.</text>
</comment>
<name>A0ABD2MSL9_9CUCU</name>
<proteinExistence type="predicted"/>
<organism evidence="2 3">
    <name type="scientific">Cryptolaemus montrouzieri</name>
    <dbReference type="NCBI Taxonomy" id="559131"/>
    <lineage>
        <taxon>Eukaryota</taxon>
        <taxon>Metazoa</taxon>
        <taxon>Ecdysozoa</taxon>
        <taxon>Arthropoda</taxon>
        <taxon>Hexapoda</taxon>
        <taxon>Insecta</taxon>
        <taxon>Pterygota</taxon>
        <taxon>Neoptera</taxon>
        <taxon>Endopterygota</taxon>
        <taxon>Coleoptera</taxon>
        <taxon>Polyphaga</taxon>
        <taxon>Cucujiformia</taxon>
        <taxon>Coccinelloidea</taxon>
        <taxon>Coccinellidae</taxon>
        <taxon>Scymninae</taxon>
        <taxon>Scymnini</taxon>
        <taxon>Cryptolaemus</taxon>
    </lineage>
</organism>
<keyword evidence="3" id="KW-1185">Reference proteome</keyword>
<sequence length="98" mass="11590">MFKRWSILTSMFRKKTNLVQDYKHHAFGKYLLFTNITSSGATMFFGDLLQQELEYQQGKLSKRYDYGRLGRMLFIGLAVGPLHHYFYINLNKYIPGEP</sequence>
<dbReference type="AlphaFoldDB" id="A0ABD2MSL9"/>
<evidence type="ECO:0000256" key="1">
    <source>
        <dbReference type="SAM" id="Phobius"/>
    </source>
</evidence>
<gene>
    <name evidence="2" type="ORF">HHI36_008446</name>
</gene>
<dbReference type="Proteomes" id="UP001516400">
    <property type="component" value="Unassembled WGS sequence"/>
</dbReference>
<dbReference type="EMBL" id="JABFTP020000021">
    <property type="protein sequence ID" value="KAL3269376.1"/>
    <property type="molecule type" value="Genomic_DNA"/>
</dbReference>
<evidence type="ECO:0008006" key="4">
    <source>
        <dbReference type="Google" id="ProtNLM"/>
    </source>
</evidence>
<evidence type="ECO:0000313" key="2">
    <source>
        <dbReference type="EMBL" id="KAL3269376.1"/>
    </source>
</evidence>
<reference evidence="2 3" key="1">
    <citation type="journal article" date="2021" name="BMC Biol.">
        <title>Horizontally acquired antibacterial genes associated with adaptive radiation of ladybird beetles.</title>
        <authorList>
            <person name="Li H.S."/>
            <person name="Tang X.F."/>
            <person name="Huang Y.H."/>
            <person name="Xu Z.Y."/>
            <person name="Chen M.L."/>
            <person name="Du X.Y."/>
            <person name="Qiu B.Y."/>
            <person name="Chen P.T."/>
            <person name="Zhang W."/>
            <person name="Slipinski A."/>
            <person name="Escalona H.E."/>
            <person name="Waterhouse R.M."/>
            <person name="Zwick A."/>
            <person name="Pang H."/>
        </authorList>
    </citation>
    <scope>NUCLEOTIDE SEQUENCE [LARGE SCALE GENOMIC DNA]</scope>
    <source>
        <strain evidence="2">SYSU2018</strain>
    </source>
</reference>
<keyword evidence="1" id="KW-1133">Transmembrane helix</keyword>
<accession>A0ABD2MSL9</accession>
<protein>
    <recommendedName>
        <fullName evidence="4">Mpv17-like protein 2</fullName>
    </recommendedName>
</protein>
<feature type="transmembrane region" description="Helical" evidence="1">
    <location>
        <begin position="69"/>
        <end position="88"/>
    </location>
</feature>